<dbReference type="EMBL" id="WKLC01002557">
    <property type="protein sequence ID" value="MSE19258.1"/>
    <property type="molecule type" value="Genomic_DNA"/>
</dbReference>
<dbReference type="Gene3D" id="3.40.718.10">
    <property type="entry name" value="Isopropylmalate Dehydrogenase"/>
    <property type="match status" value="1"/>
</dbReference>
<name>A0A7X2MTT5_ENTAG</name>
<gene>
    <name evidence="1" type="ORF">GKC49_30405</name>
</gene>
<reference evidence="1 2" key="1">
    <citation type="submission" date="2019-11" db="EMBL/GenBank/DDBJ databases">
        <title>Draft Genome Sequence of Plant Growth-Promoting Rhizosphere-Associated Bacteria.</title>
        <authorList>
            <person name="Vasilyev I.Y."/>
            <person name="Radchenko V."/>
            <person name="Ilnitskaya E.V."/>
        </authorList>
    </citation>
    <scope>NUCLEOTIDE SEQUENCE [LARGE SCALE GENOMIC DNA]</scope>
    <source>
        <strain evidence="1 2">VRA_MhP_f</strain>
    </source>
</reference>
<sequence length="29" mass="3064">HGTAFDIAWTGKAKSDSMAISIKLAMQLA</sequence>
<dbReference type="AlphaFoldDB" id="A0A7X2MTT5"/>
<evidence type="ECO:0000313" key="2">
    <source>
        <dbReference type="Proteomes" id="UP000461948"/>
    </source>
</evidence>
<feature type="non-terminal residue" evidence="1">
    <location>
        <position position="1"/>
    </location>
</feature>
<dbReference type="Proteomes" id="UP000461948">
    <property type="component" value="Unassembled WGS sequence"/>
</dbReference>
<accession>A0A7X2MTT5</accession>
<evidence type="ECO:0008006" key="3">
    <source>
        <dbReference type="Google" id="ProtNLM"/>
    </source>
</evidence>
<comment type="caution">
    <text evidence="1">The sequence shown here is derived from an EMBL/GenBank/DDBJ whole genome shotgun (WGS) entry which is preliminary data.</text>
</comment>
<proteinExistence type="predicted"/>
<dbReference type="SUPFAM" id="SSF53659">
    <property type="entry name" value="Isocitrate/Isopropylmalate dehydrogenase-like"/>
    <property type="match status" value="1"/>
</dbReference>
<evidence type="ECO:0000313" key="1">
    <source>
        <dbReference type="EMBL" id="MSE19258.1"/>
    </source>
</evidence>
<protein>
    <recommendedName>
        <fullName evidence="3">4-hydroxythreonine-4-phosphate dehydrogenase</fullName>
    </recommendedName>
</protein>
<organism evidence="1 2">
    <name type="scientific">Enterobacter agglomerans</name>
    <name type="common">Erwinia herbicola</name>
    <name type="synonym">Pantoea agglomerans</name>
    <dbReference type="NCBI Taxonomy" id="549"/>
    <lineage>
        <taxon>Bacteria</taxon>
        <taxon>Pseudomonadati</taxon>
        <taxon>Pseudomonadota</taxon>
        <taxon>Gammaproteobacteria</taxon>
        <taxon>Enterobacterales</taxon>
        <taxon>Erwiniaceae</taxon>
        <taxon>Pantoea</taxon>
        <taxon>Pantoea agglomerans group</taxon>
    </lineage>
</organism>